<keyword evidence="3" id="KW-1185">Reference proteome</keyword>
<dbReference type="Proteomes" id="UP000000851">
    <property type="component" value="Chromosome"/>
</dbReference>
<dbReference type="RefSeq" id="WP_015793351.1">
    <property type="nucleotide sequence ID" value="NC_013131.1"/>
</dbReference>
<feature type="domain" description="DnaJ homologue subfamily C member 28 conserved" evidence="1">
    <location>
        <begin position="12"/>
        <end position="77"/>
    </location>
</feature>
<sequence length="136" mass="15168">MSTWQERFAAGIDQQVENAEKAGAFEDNPLVGKPLPGDGQPYREDWWITQKVAAERVGVHALPLPLALRREAQDLRKGLIEDRLAVSETALRTAIADYDVRSDVARRTPQPGPSVVIPRVDTEEAVAVWRQARESK</sequence>
<dbReference type="Pfam" id="PF09350">
    <property type="entry name" value="DJC28_CD"/>
    <property type="match status" value="1"/>
</dbReference>
<reference evidence="2 3" key="1">
    <citation type="journal article" date="2009" name="Stand. Genomic Sci.">
        <title>Complete genome sequence of Catenulispora acidiphila type strain (ID 139908).</title>
        <authorList>
            <person name="Copeland A."/>
            <person name="Lapidus A."/>
            <person name="Glavina Del Rio T."/>
            <person name="Nolan M."/>
            <person name="Lucas S."/>
            <person name="Chen F."/>
            <person name="Tice H."/>
            <person name="Cheng J.F."/>
            <person name="Bruce D."/>
            <person name="Goodwin L."/>
            <person name="Pitluck S."/>
            <person name="Mikhailova N."/>
            <person name="Pati A."/>
            <person name="Ivanova N."/>
            <person name="Mavromatis K."/>
            <person name="Chen A."/>
            <person name="Palaniappan K."/>
            <person name="Chain P."/>
            <person name="Land M."/>
            <person name="Hauser L."/>
            <person name="Chang Y.J."/>
            <person name="Jeffries C.D."/>
            <person name="Chertkov O."/>
            <person name="Brettin T."/>
            <person name="Detter J.C."/>
            <person name="Han C."/>
            <person name="Ali Z."/>
            <person name="Tindall B.J."/>
            <person name="Goker M."/>
            <person name="Bristow J."/>
            <person name="Eisen J.A."/>
            <person name="Markowitz V."/>
            <person name="Hugenholtz P."/>
            <person name="Kyrpides N.C."/>
            <person name="Klenk H.P."/>
        </authorList>
    </citation>
    <scope>NUCLEOTIDE SEQUENCE [LARGE SCALE GENOMIC DNA]</scope>
    <source>
        <strain evidence="3">DSM 44928 / JCM 14897 / NBRC 102108 / NRRL B-24433 / ID139908</strain>
    </source>
</reference>
<evidence type="ECO:0000259" key="1">
    <source>
        <dbReference type="Pfam" id="PF09350"/>
    </source>
</evidence>
<dbReference type="KEGG" id="cai:Caci_4761"/>
<accession>C7PZV7</accession>
<proteinExistence type="predicted"/>
<dbReference type="InParanoid" id="C7PZV7"/>
<dbReference type="EMBL" id="CP001700">
    <property type="protein sequence ID" value="ACU73622.1"/>
    <property type="molecule type" value="Genomic_DNA"/>
</dbReference>
<evidence type="ECO:0000313" key="2">
    <source>
        <dbReference type="EMBL" id="ACU73622.1"/>
    </source>
</evidence>
<evidence type="ECO:0000313" key="3">
    <source>
        <dbReference type="Proteomes" id="UP000000851"/>
    </source>
</evidence>
<dbReference type="OrthoDB" id="3395286at2"/>
<organism evidence="2 3">
    <name type="scientific">Catenulispora acidiphila (strain DSM 44928 / JCM 14897 / NBRC 102108 / NRRL B-24433 / ID139908)</name>
    <dbReference type="NCBI Taxonomy" id="479433"/>
    <lineage>
        <taxon>Bacteria</taxon>
        <taxon>Bacillati</taxon>
        <taxon>Actinomycetota</taxon>
        <taxon>Actinomycetes</taxon>
        <taxon>Catenulisporales</taxon>
        <taxon>Catenulisporaceae</taxon>
        <taxon>Catenulispora</taxon>
    </lineage>
</organism>
<dbReference type="STRING" id="479433.Caci_4761"/>
<name>C7PZV7_CATAD</name>
<dbReference type="HOGENOM" id="CLU_109304_1_0_11"/>
<protein>
    <recommendedName>
        <fullName evidence="1">DnaJ homologue subfamily C member 28 conserved domain-containing protein</fullName>
    </recommendedName>
</protein>
<dbReference type="InterPro" id="IPR018961">
    <property type="entry name" value="DnaJ_homolog_subfam-C_membr-28"/>
</dbReference>
<gene>
    <name evidence="2" type="ordered locus">Caci_4761</name>
</gene>
<dbReference type="AlphaFoldDB" id="C7PZV7"/>